<reference evidence="2 3" key="1">
    <citation type="submission" date="2024-04" db="EMBL/GenBank/DDBJ databases">
        <authorList>
            <person name="Rising A."/>
            <person name="Reimegard J."/>
            <person name="Sonavane S."/>
            <person name="Akerstrom W."/>
            <person name="Nylinder S."/>
            <person name="Hedman E."/>
            <person name="Kallberg Y."/>
        </authorList>
    </citation>
    <scope>NUCLEOTIDE SEQUENCE [LARGE SCALE GENOMIC DNA]</scope>
</reference>
<feature type="signal peptide" evidence="1">
    <location>
        <begin position="1"/>
        <end position="20"/>
    </location>
</feature>
<dbReference type="EMBL" id="CAXIEN010000057">
    <property type="protein sequence ID" value="CAL1271934.1"/>
    <property type="molecule type" value="Genomic_DNA"/>
</dbReference>
<evidence type="ECO:0000313" key="3">
    <source>
        <dbReference type="Proteomes" id="UP001497382"/>
    </source>
</evidence>
<dbReference type="AlphaFoldDB" id="A0AAV1ZK15"/>
<accession>A0AAV1ZK15</accession>
<proteinExistence type="predicted"/>
<keyword evidence="3" id="KW-1185">Reference proteome</keyword>
<organism evidence="2 3">
    <name type="scientific">Larinioides sclopetarius</name>
    <dbReference type="NCBI Taxonomy" id="280406"/>
    <lineage>
        <taxon>Eukaryota</taxon>
        <taxon>Metazoa</taxon>
        <taxon>Ecdysozoa</taxon>
        <taxon>Arthropoda</taxon>
        <taxon>Chelicerata</taxon>
        <taxon>Arachnida</taxon>
        <taxon>Araneae</taxon>
        <taxon>Araneomorphae</taxon>
        <taxon>Entelegynae</taxon>
        <taxon>Araneoidea</taxon>
        <taxon>Araneidae</taxon>
        <taxon>Larinioides</taxon>
    </lineage>
</organism>
<keyword evidence="1" id="KW-0732">Signal</keyword>
<name>A0AAV1ZK15_9ARAC</name>
<gene>
    <name evidence="2" type="ORF">LARSCL_LOCUS6098</name>
</gene>
<comment type="caution">
    <text evidence="2">The sequence shown here is derived from an EMBL/GenBank/DDBJ whole genome shotgun (WGS) entry which is preliminary data.</text>
</comment>
<evidence type="ECO:0000313" key="2">
    <source>
        <dbReference type="EMBL" id="CAL1271934.1"/>
    </source>
</evidence>
<feature type="chain" id="PRO_5043954197" evidence="1">
    <location>
        <begin position="21"/>
        <end position="405"/>
    </location>
</feature>
<sequence length="405" mass="48190">MESNFLPSLFHLALAKVAVGVCYDSEIRNFIGKFSENWKILVNKKLITLKLPTELQIKITGVLRPIILEIEEWMENHEFVLDSDINLLPYIYWKSEGTIDRKQTAITLIGNEILDISKRFILACNYCLKDEILHLWNIMPENEQALFDSEDTLIVQYWITWIRKGTEPLRYWSKISHTADTLPYFLQKLTSADRRWSLMIGMFPEFIMTDDLTFRERILYEMNGFGKINSVYPLCLKADVTRLFLCQMDRDQQIDLIKQSPLRVLECFLNWPLQNAFMAVLRDLWVYLSEEYFLCLLQLILYKKIAFGFEDFNYVELLKEVWLESPEHYKAYVKEDDIYHPLINTITYGVSKPYSRQKLWQTAMYVAFKWTFNKNHYMSFSLKQMLFAAGIKHDFSSEFSVRRSR</sequence>
<evidence type="ECO:0000256" key="1">
    <source>
        <dbReference type="SAM" id="SignalP"/>
    </source>
</evidence>
<dbReference type="Proteomes" id="UP001497382">
    <property type="component" value="Unassembled WGS sequence"/>
</dbReference>
<protein>
    <submittedName>
        <fullName evidence="2">Uncharacterized protein</fullName>
    </submittedName>
</protein>